<dbReference type="RefSeq" id="WP_163384983.1">
    <property type="nucleotide sequence ID" value="NZ_JAUFQS010000006.1"/>
</dbReference>
<proteinExistence type="predicted"/>
<organism evidence="2 3">
    <name type="scientific">Cyclobacterium jeungdonense</name>
    <dbReference type="NCBI Taxonomy" id="708087"/>
    <lineage>
        <taxon>Bacteria</taxon>
        <taxon>Pseudomonadati</taxon>
        <taxon>Bacteroidota</taxon>
        <taxon>Cytophagia</taxon>
        <taxon>Cytophagales</taxon>
        <taxon>Cyclobacteriaceae</taxon>
        <taxon>Cyclobacterium</taxon>
    </lineage>
</organism>
<comment type="caution">
    <text evidence="2">The sequence shown here is derived from an EMBL/GenBank/DDBJ whole genome shotgun (WGS) entry which is preliminary data.</text>
</comment>
<dbReference type="Gene3D" id="3.40.50.1820">
    <property type="entry name" value="alpha/beta hydrolase"/>
    <property type="match status" value="1"/>
</dbReference>
<evidence type="ECO:0000313" key="2">
    <source>
        <dbReference type="EMBL" id="MDN3687753.1"/>
    </source>
</evidence>
<dbReference type="InterPro" id="IPR029058">
    <property type="entry name" value="AB_hydrolase_fold"/>
</dbReference>
<dbReference type="Proteomes" id="UP001236663">
    <property type="component" value="Unassembled WGS sequence"/>
</dbReference>
<protein>
    <submittedName>
        <fullName evidence="2">Alpha/beta hydrolase</fullName>
    </submittedName>
</protein>
<keyword evidence="2" id="KW-0378">Hydrolase</keyword>
<dbReference type="EMBL" id="JAUFQS010000006">
    <property type="protein sequence ID" value="MDN3687753.1"/>
    <property type="molecule type" value="Genomic_DNA"/>
</dbReference>
<keyword evidence="3" id="KW-1185">Reference proteome</keyword>
<evidence type="ECO:0000259" key="1">
    <source>
        <dbReference type="Pfam" id="PF00561"/>
    </source>
</evidence>
<name>A0ABT8C7G7_9BACT</name>
<accession>A0ABT8C7G7</accession>
<evidence type="ECO:0000313" key="3">
    <source>
        <dbReference type="Proteomes" id="UP001236663"/>
    </source>
</evidence>
<dbReference type="SUPFAM" id="SSF53474">
    <property type="entry name" value="alpha/beta-Hydrolases"/>
    <property type="match status" value="1"/>
</dbReference>
<gene>
    <name evidence="2" type="ORF">QWZ15_07930</name>
</gene>
<dbReference type="Pfam" id="PF00561">
    <property type="entry name" value="Abhydrolase_1"/>
    <property type="match status" value="1"/>
</dbReference>
<dbReference type="GO" id="GO:0016787">
    <property type="term" value="F:hydrolase activity"/>
    <property type="evidence" value="ECO:0007669"/>
    <property type="project" value="UniProtKB-KW"/>
</dbReference>
<dbReference type="InterPro" id="IPR000073">
    <property type="entry name" value="AB_hydrolase_1"/>
</dbReference>
<feature type="domain" description="AB hydrolase-1" evidence="1">
    <location>
        <begin position="68"/>
        <end position="344"/>
    </location>
</feature>
<sequence>MVLLFAAILFGGLVFLLGFLLWISPGKPSPFLDSAGNPLPESVSEKVFVQVGGVRQGMFIRSKNIHRPVLLYLHGGPSFPNYFLIDKHQPGLEDYFSVCYWEQRGGGLSYSPEVDLQSMSYEQLVADAVEVTHYLRKRFGKEKIYLLAHSGGTPIALQAAAQNPQLYEAYMAMAQITDQAESEKIAYEYMMQIYQQKNDHKSFKQMKQYPILEKNSLVYDFYTSPIRDRMMHELGIGTMREMKSIFKDVFIPVWTCMAYTLAEKINIWRSKFFFLPKTNLPREVLSRNFAAEVPKLDIPIYFFSGRYDYTVNRELSKAYFRKLEAPLKGFYTFENSAHSPLFEENKKMRLIIERDVLNGRLDLADKE</sequence>
<reference evidence="3" key="1">
    <citation type="journal article" date="2019" name="Int. J. Syst. Evol. Microbiol.">
        <title>The Global Catalogue of Microorganisms (GCM) 10K type strain sequencing project: providing services to taxonomists for standard genome sequencing and annotation.</title>
        <authorList>
            <consortium name="The Broad Institute Genomics Platform"/>
            <consortium name="The Broad Institute Genome Sequencing Center for Infectious Disease"/>
            <person name="Wu L."/>
            <person name="Ma J."/>
        </authorList>
    </citation>
    <scope>NUCLEOTIDE SEQUENCE [LARGE SCALE GENOMIC DNA]</scope>
    <source>
        <strain evidence="3">CECT 7706</strain>
    </source>
</reference>